<dbReference type="Proteomes" id="UP000008810">
    <property type="component" value="Chromosome 1"/>
</dbReference>
<organism evidence="2">
    <name type="scientific">Brachypodium distachyon</name>
    <name type="common">Purple false brome</name>
    <name type="synonym">Trachynia distachya</name>
    <dbReference type="NCBI Taxonomy" id="15368"/>
    <lineage>
        <taxon>Eukaryota</taxon>
        <taxon>Viridiplantae</taxon>
        <taxon>Streptophyta</taxon>
        <taxon>Embryophyta</taxon>
        <taxon>Tracheophyta</taxon>
        <taxon>Spermatophyta</taxon>
        <taxon>Magnoliopsida</taxon>
        <taxon>Liliopsida</taxon>
        <taxon>Poales</taxon>
        <taxon>Poaceae</taxon>
        <taxon>BOP clade</taxon>
        <taxon>Pooideae</taxon>
        <taxon>Stipodae</taxon>
        <taxon>Brachypodieae</taxon>
        <taxon>Brachypodium</taxon>
    </lineage>
</organism>
<dbReference type="AlphaFoldDB" id="A0A0Q3LG10"/>
<feature type="region of interest" description="Disordered" evidence="1">
    <location>
        <begin position="1"/>
        <end position="96"/>
    </location>
</feature>
<reference evidence="2 3" key="1">
    <citation type="journal article" date="2010" name="Nature">
        <title>Genome sequencing and analysis of the model grass Brachypodium distachyon.</title>
        <authorList>
            <consortium name="International Brachypodium Initiative"/>
        </authorList>
    </citation>
    <scope>NUCLEOTIDE SEQUENCE [LARGE SCALE GENOMIC DNA]</scope>
    <source>
        <strain evidence="2 3">Bd21</strain>
    </source>
</reference>
<keyword evidence="4" id="KW-1185">Reference proteome</keyword>
<feature type="compositionally biased region" description="Basic and acidic residues" evidence="1">
    <location>
        <begin position="8"/>
        <end position="24"/>
    </location>
</feature>
<reference evidence="3" key="3">
    <citation type="submission" date="2018-08" db="UniProtKB">
        <authorList>
            <consortium name="EnsemblPlants"/>
        </authorList>
    </citation>
    <scope>IDENTIFICATION</scope>
    <source>
        <strain evidence="3">cv. Bd21</strain>
    </source>
</reference>
<dbReference type="Gramene" id="KQK21945">
    <property type="protein sequence ID" value="KQK21945"/>
    <property type="gene ID" value="BRADI_1g64125v3"/>
</dbReference>
<name>A0A0Q3LG10_BRADI</name>
<dbReference type="InParanoid" id="A0A0Q3LG10"/>
<dbReference type="EnsemblPlants" id="KQK21945">
    <property type="protein sequence ID" value="KQK21945"/>
    <property type="gene ID" value="BRADI_1g64125v3"/>
</dbReference>
<proteinExistence type="predicted"/>
<accession>A0A0Q3LG10</accession>
<sequence length="179" mass="19048">MLISRFFSLHESKRPGSSMYEKKQKNTLGFPPPPPPGGDPIGWRPTHPRAPPPSFPPPPPPPPPPRRRQRMPRLRRTAAAGLPRARGGSISPGRGADLRGFVGPMALGRGGGLLRADLGSCNLICSGRTAGPAGWRGGRRGAGTGEVVGEARNSMASDPWLPVVMALDFRCACVRHSSR</sequence>
<gene>
    <name evidence="2" type="ORF">BRADI_1g64125v3</name>
</gene>
<evidence type="ECO:0000313" key="2">
    <source>
        <dbReference type="EMBL" id="KQK21945.1"/>
    </source>
</evidence>
<evidence type="ECO:0000313" key="3">
    <source>
        <dbReference type="EnsemblPlants" id="KQK21945"/>
    </source>
</evidence>
<feature type="compositionally biased region" description="Basic residues" evidence="1">
    <location>
        <begin position="65"/>
        <end position="76"/>
    </location>
</feature>
<feature type="compositionally biased region" description="Pro residues" evidence="1">
    <location>
        <begin position="48"/>
        <end position="64"/>
    </location>
</feature>
<reference evidence="2" key="2">
    <citation type="submission" date="2017-06" db="EMBL/GenBank/DDBJ databases">
        <title>WGS assembly of Brachypodium distachyon.</title>
        <authorList>
            <consortium name="The International Brachypodium Initiative"/>
            <person name="Lucas S."/>
            <person name="Harmon-Smith M."/>
            <person name="Lail K."/>
            <person name="Tice H."/>
            <person name="Grimwood J."/>
            <person name="Bruce D."/>
            <person name="Barry K."/>
            <person name="Shu S."/>
            <person name="Lindquist E."/>
            <person name="Wang M."/>
            <person name="Pitluck S."/>
            <person name="Vogel J.P."/>
            <person name="Garvin D.F."/>
            <person name="Mockler T.C."/>
            <person name="Schmutz J."/>
            <person name="Rokhsar D."/>
            <person name="Bevan M.W."/>
        </authorList>
    </citation>
    <scope>NUCLEOTIDE SEQUENCE</scope>
    <source>
        <strain evidence="2">Bd21</strain>
    </source>
</reference>
<evidence type="ECO:0000313" key="4">
    <source>
        <dbReference type="Proteomes" id="UP000008810"/>
    </source>
</evidence>
<evidence type="ECO:0000256" key="1">
    <source>
        <dbReference type="SAM" id="MobiDB-lite"/>
    </source>
</evidence>
<protein>
    <submittedName>
        <fullName evidence="2 3">Uncharacterized protein</fullName>
    </submittedName>
</protein>
<dbReference type="EMBL" id="CM000880">
    <property type="protein sequence ID" value="KQK21945.1"/>
    <property type="molecule type" value="Genomic_DNA"/>
</dbReference>